<protein>
    <submittedName>
        <fullName evidence="8">Outer membrane protein</fullName>
    </submittedName>
</protein>
<dbReference type="Gene3D" id="1.20.1600.10">
    <property type="entry name" value="Outer membrane efflux proteins (OEP)"/>
    <property type="match status" value="1"/>
</dbReference>
<evidence type="ECO:0000256" key="7">
    <source>
        <dbReference type="ARBA" id="ARBA00023237"/>
    </source>
</evidence>
<dbReference type="EMBL" id="FTPU01000006">
    <property type="protein sequence ID" value="SIT96147.1"/>
    <property type="molecule type" value="Genomic_DNA"/>
</dbReference>
<evidence type="ECO:0000256" key="1">
    <source>
        <dbReference type="ARBA" id="ARBA00004442"/>
    </source>
</evidence>
<evidence type="ECO:0000313" key="8">
    <source>
        <dbReference type="EMBL" id="SIT96147.1"/>
    </source>
</evidence>
<gene>
    <name evidence="8" type="ORF">SAMN05660493_00819</name>
</gene>
<dbReference type="Proteomes" id="UP000187261">
    <property type="component" value="Unassembled WGS sequence"/>
</dbReference>
<keyword evidence="7" id="KW-0998">Cell outer membrane</keyword>
<dbReference type="Pfam" id="PF02321">
    <property type="entry name" value="OEP"/>
    <property type="match status" value="2"/>
</dbReference>
<dbReference type="GO" id="GO:0009279">
    <property type="term" value="C:cell outer membrane"/>
    <property type="evidence" value="ECO:0007669"/>
    <property type="project" value="UniProtKB-SubCell"/>
</dbReference>
<evidence type="ECO:0000313" key="9">
    <source>
        <dbReference type="Proteomes" id="UP000187261"/>
    </source>
</evidence>
<comment type="similarity">
    <text evidence="2">Belongs to the outer membrane factor (OMF) (TC 1.B.17) family.</text>
</comment>
<dbReference type="GO" id="GO:1990281">
    <property type="term" value="C:efflux pump complex"/>
    <property type="evidence" value="ECO:0007669"/>
    <property type="project" value="TreeGrafter"/>
</dbReference>
<proteinExistence type="inferred from homology"/>
<dbReference type="PANTHER" id="PTHR30026:SF20">
    <property type="entry name" value="OUTER MEMBRANE PROTEIN TOLC"/>
    <property type="match status" value="1"/>
</dbReference>
<keyword evidence="4" id="KW-1134">Transmembrane beta strand</keyword>
<evidence type="ECO:0000256" key="5">
    <source>
        <dbReference type="ARBA" id="ARBA00022692"/>
    </source>
</evidence>
<evidence type="ECO:0000256" key="3">
    <source>
        <dbReference type="ARBA" id="ARBA00022448"/>
    </source>
</evidence>
<comment type="subcellular location">
    <subcellularLocation>
        <location evidence="1">Cell outer membrane</location>
    </subcellularLocation>
</comment>
<organism evidence="8 9">
    <name type="scientific">Epilithonimonas bovis DSM 19482</name>
    <dbReference type="NCBI Taxonomy" id="1121284"/>
    <lineage>
        <taxon>Bacteria</taxon>
        <taxon>Pseudomonadati</taxon>
        <taxon>Bacteroidota</taxon>
        <taxon>Flavobacteriia</taxon>
        <taxon>Flavobacteriales</taxon>
        <taxon>Weeksellaceae</taxon>
        <taxon>Chryseobacterium group</taxon>
        <taxon>Epilithonimonas</taxon>
    </lineage>
</organism>
<dbReference type="GO" id="GO:0015562">
    <property type="term" value="F:efflux transmembrane transporter activity"/>
    <property type="evidence" value="ECO:0007669"/>
    <property type="project" value="InterPro"/>
</dbReference>
<keyword evidence="5" id="KW-0812">Transmembrane</keyword>
<accession>A0A1U7PTV7</accession>
<dbReference type="STRING" id="1121284.SAMN05660493_00819"/>
<evidence type="ECO:0000256" key="6">
    <source>
        <dbReference type="ARBA" id="ARBA00023136"/>
    </source>
</evidence>
<dbReference type="SUPFAM" id="SSF56954">
    <property type="entry name" value="Outer membrane efflux proteins (OEP)"/>
    <property type="match status" value="1"/>
</dbReference>
<dbReference type="PANTHER" id="PTHR30026">
    <property type="entry name" value="OUTER MEMBRANE PROTEIN TOLC"/>
    <property type="match status" value="1"/>
</dbReference>
<dbReference type="InterPro" id="IPR003423">
    <property type="entry name" value="OMP_efflux"/>
</dbReference>
<sequence length="432" mass="48962">MLFIPILSFSQEKWSLQHCVDYALEHNLQISAEKINLESQRNNVLIAKKDKLPNISGSINNSVNFGQNVILGTLQRNDNLSNNTNFSASIQLYGNGKLKKSIEKAQYDVATEDFNRQNIENNISLQIIQGYLQVLLNKEVYKIDLSSYENADKLYQKSKLTTKAGLTPFSVESEALAEVSRKQQAMLNAENEVKRALFDLSVLLQLEDDENFDIEDVTVSEVQPQIPESTAFYIETAFENQPIIKSAETQIKSAKMQTEVIKSNLYPTLSGNVGLGTYYFNYFNDTYTKSSSFFKQYYENFGQQISVSAIIPIFNKGITRLQIEQSKIQETLAENNLSRQKLALKQSVKKAVFDSNANYQNYAAAVEVEKNSKLSLNLAEKSYTAGKISIYDLNNARNNAITAESQLQQAKYNYIFSVKLLDFYTGKSFKEN</sequence>
<name>A0A1U7PTV7_9FLAO</name>
<keyword evidence="3" id="KW-0813">Transport</keyword>
<dbReference type="InterPro" id="IPR051906">
    <property type="entry name" value="TolC-like"/>
</dbReference>
<keyword evidence="9" id="KW-1185">Reference proteome</keyword>
<evidence type="ECO:0000256" key="2">
    <source>
        <dbReference type="ARBA" id="ARBA00007613"/>
    </source>
</evidence>
<keyword evidence="6" id="KW-0472">Membrane</keyword>
<dbReference type="GO" id="GO:0015288">
    <property type="term" value="F:porin activity"/>
    <property type="evidence" value="ECO:0007669"/>
    <property type="project" value="TreeGrafter"/>
</dbReference>
<evidence type="ECO:0000256" key="4">
    <source>
        <dbReference type="ARBA" id="ARBA00022452"/>
    </source>
</evidence>
<reference evidence="9" key="1">
    <citation type="submission" date="2016-10" db="EMBL/GenBank/DDBJ databases">
        <authorList>
            <person name="Varghese N."/>
            <person name="Submissions S."/>
        </authorList>
    </citation>
    <scope>NUCLEOTIDE SEQUENCE [LARGE SCALE GENOMIC DNA]</scope>
    <source>
        <strain evidence="9">DSM 19482</strain>
    </source>
</reference>
<dbReference type="AlphaFoldDB" id="A0A1U7PTV7"/>